<accession>A0AAN7PQR2</accession>
<keyword evidence="3" id="KW-0732">Signal</keyword>
<name>A0AAN7PQR2_9COLE</name>
<evidence type="ECO:0000256" key="3">
    <source>
        <dbReference type="SAM" id="SignalP"/>
    </source>
</evidence>
<protein>
    <recommendedName>
        <fullName evidence="6">Retinol dehydrogenase 11</fullName>
    </recommendedName>
</protein>
<dbReference type="AlphaFoldDB" id="A0AAN7PQR2"/>
<keyword evidence="5" id="KW-1185">Reference proteome</keyword>
<feature type="chain" id="PRO_5042962540" description="Retinol dehydrogenase 11" evidence="3">
    <location>
        <begin position="22"/>
        <end position="1277"/>
    </location>
</feature>
<dbReference type="CDD" id="cd05327">
    <property type="entry name" value="retinol-DH_like_SDR_c_like"/>
    <property type="match status" value="4"/>
</dbReference>
<sequence>MISWIFAWFTCVILLLTVIKAVYKLTIGQNGSSTCLLGKTAIVTGSNSGIGFCTAQDFAKRGAKVILACRNKDKAEEAKQKIIDNTGNLNIFVELVDFSSLTSIRNFAKRIILKENRLDILVNNAGVITLDNITTEDGLSMSMQVNSFGPFLLTMLLINLLKKTKSSRIVNVSSVEADVARLNPYNLNYFFTSKFFFVNYANSKLCIILWTNELARRLEKTGVTANSLHPGVTYTEILKNTSKFLQFLFKIAKLYLKTPEEGAQTTIYVAVSKELENVSGQYFDNCKISKPPKLALDAALAKKIWESSEYFVKLTPEERTLLIIKMVSLEFACLTCVILVIVIKVVYKLSIGRNGSSTCLLGKTAIVTGSNSGIGFCTAQDFAKRGAKVILACRNKDRAEKAKQKIIDNTGNLDVYVELIDFTSLTSVRDFARRIKSKENRLDILVNNAGVITFDDITTENGLSMSMQANYFGPFLLTMLLIDLLKKTESSRIVNVSSLVAHCAQLNPNNLNYFSTSFMFNVIYLNYANSKLCVLLWTNELAKKLKGTGVTANSLHPGGVHTDILRNTSRFMRLIYKVAKLGLKTPEEGAQTTIYVAVSKELENVSGQYFDNCKISKPPKLALDAALAKKVWETTEDLVKLTPEERLLFIVKMIFVCFTCFILLLIVIKVVTKLSIGRNGSSTCLLGKTAIVTGSNSGIGFCTAQDFARRGAKVILACRNIERAEKAKRKIIDNTGNLDVFVELVDLASLTSIRDFAKRINSQENRLDILVNNAGIITFGDITTEDGLSMSMQVNYLGPFLLTVLLIDLLKKTKTSRIVNVSSLTAHYARLNPNNLNYFSTSLLSNFFYFNYSNSKLCIVLWTNELARRLNGTGVTANSLHPGVIHTEILKNTSMFMHTLFKIANLYLKTPEEGAQTTIYVAVSKELENVSGQYFDNCKIAKSPKLALDAALAKKIWETSEDFVKLTSEERILLIIKLSTVWDKSPTCLVGKTAIVTGANTGIGFYTAQDFAKRGAKVILACRDRGRAESAKKKIIETTDNLNVHVRILDLSSLQSVRDFAEHIRREEDRLDILVNNAGVLLFDDIITPDGLSLSMQVNHFGPFLLTLLLVGLLKKSAPSRIVNVSSASAFWAKLKVNNLNHFSLNPFAKLTVFNYANTKLCNILFTNELARRLRGSGVTVNSLHPGAVYTEINRNCGKFFLEFGKFLRYLLKTSEEGSQTTIYVAVSKDLTNVSGEYFDCCKISRMPSSAQDVELAKKIWVDTEKFVNLSDEEQIL</sequence>
<dbReference type="InterPro" id="IPR002347">
    <property type="entry name" value="SDR_fam"/>
</dbReference>
<evidence type="ECO:0000313" key="5">
    <source>
        <dbReference type="Proteomes" id="UP001353858"/>
    </source>
</evidence>
<keyword evidence="1" id="KW-0560">Oxidoreductase</keyword>
<organism evidence="4 5">
    <name type="scientific">Aquatica leii</name>
    <dbReference type="NCBI Taxonomy" id="1421715"/>
    <lineage>
        <taxon>Eukaryota</taxon>
        <taxon>Metazoa</taxon>
        <taxon>Ecdysozoa</taxon>
        <taxon>Arthropoda</taxon>
        <taxon>Hexapoda</taxon>
        <taxon>Insecta</taxon>
        <taxon>Pterygota</taxon>
        <taxon>Neoptera</taxon>
        <taxon>Endopterygota</taxon>
        <taxon>Coleoptera</taxon>
        <taxon>Polyphaga</taxon>
        <taxon>Elateriformia</taxon>
        <taxon>Elateroidea</taxon>
        <taxon>Lampyridae</taxon>
        <taxon>Luciolinae</taxon>
        <taxon>Aquatica</taxon>
    </lineage>
</organism>
<dbReference type="PANTHER" id="PTHR43157">
    <property type="entry name" value="PHOSPHATIDYLINOSITOL-GLYCAN BIOSYNTHESIS CLASS F PROTEIN-RELATED"/>
    <property type="match status" value="1"/>
</dbReference>
<evidence type="ECO:0008006" key="6">
    <source>
        <dbReference type="Google" id="ProtNLM"/>
    </source>
</evidence>
<keyword evidence="2" id="KW-1133">Transmembrane helix</keyword>
<gene>
    <name evidence="4" type="ORF">RN001_003137</name>
</gene>
<proteinExistence type="predicted"/>
<dbReference type="PRINTS" id="PR00081">
    <property type="entry name" value="GDHRDH"/>
</dbReference>
<feature type="transmembrane region" description="Helical" evidence="2">
    <location>
        <begin position="322"/>
        <end position="347"/>
    </location>
</feature>
<dbReference type="GO" id="GO:0016491">
    <property type="term" value="F:oxidoreductase activity"/>
    <property type="evidence" value="ECO:0007669"/>
    <property type="project" value="UniProtKB-KW"/>
</dbReference>
<feature type="signal peptide" evidence="3">
    <location>
        <begin position="1"/>
        <end position="21"/>
    </location>
</feature>
<keyword evidence="2" id="KW-0812">Transmembrane</keyword>
<dbReference type="PRINTS" id="PR00080">
    <property type="entry name" value="SDRFAMILY"/>
</dbReference>
<evidence type="ECO:0000256" key="1">
    <source>
        <dbReference type="ARBA" id="ARBA00023002"/>
    </source>
</evidence>
<keyword evidence="2" id="KW-0472">Membrane</keyword>
<dbReference type="PANTHER" id="PTHR43157:SF31">
    <property type="entry name" value="PHOSPHATIDYLINOSITOL-GLYCAN BIOSYNTHESIS CLASS F PROTEIN"/>
    <property type="match status" value="1"/>
</dbReference>
<dbReference type="SUPFAM" id="SSF51735">
    <property type="entry name" value="NAD(P)-binding Rossmann-fold domains"/>
    <property type="match status" value="4"/>
</dbReference>
<evidence type="ECO:0000313" key="4">
    <source>
        <dbReference type="EMBL" id="KAK4886866.1"/>
    </source>
</evidence>
<reference evidence="5" key="1">
    <citation type="submission" date="2023-01" db="EMBL/GenBank/DDBJ databases">
        <title>Key to firefly adult light organ development and bioluminescence: homeobox transcription factors regulate luciferase expression and transportation to peroxisome.</title>
        <authorList>
            <person name="Fu X."/>
        </authorList>
    </citation>
    <scope>NUCLEOTIDE SEQUENCE [LARGE SCALE GENOMIC DNA]</scope>
</reference>
<feature type="transmembrane region" description="Helical" evidence="2">
    <location>
        <begin position="647"/>
        <end position="668"/>
    </location>
</feature>
<dbReference type="EMBL" id="JARPUR010000001">
    <property type="protein sequence ID" value="KAK4886866.1"/>
    <property type="molecule type" value="Genomic_DNA"/>
</dbReference>
<comment type="caution">
    <text evidence="4">The sequence shown here is derived from an EMBL/GenBank/DDBJ whole genome shotgun (WGS) entry which is preliminary data.</text>
</comment>
<evidence type="ECO:0000256" key="2">
    <source>
        <dbReference type="SAM" id="Phobius"/>
    </source>
</evidence>
<dbReference type="Gene3D" id="3.40.50.720">
    <property type="entry name" value="NAD(P)-binding Rossmann-like Domain"/>
    <property type="match status" value="4"/>
</dbReference>
<dbReference type="InterPro" id="IPR036291">
    <property type="entry name" value="NAD(P)-bd_dom_sf"/>
</dbReference>
<dbReference type="Proteomes" id="UP001353858">
    <property type="component" value="Unassembled WGS sequence"/>
</dbReference>
<dbReference type="Pfam" id="PF00106">
    <property type="entry name" value="adh_short"/>
    <property type="match status" value="4"/>
</dbReference>